<feature type="binding site" evidence="11">
    <location>
        <begin position="10"/>
        <end position="17"/>
    </location>
    <ligand>
        <name>ATP</name>
        <dbReference type="ChEBI" id="CHEBI:30616"/>
    </ligand>
</feature>
<dbReference type="GO" id="GO:0005829">
    <property type="term" value="C:cytosol"/>
    <property type="evidence" value="ECO:0007669"/>
    <property type="project" value="TreeGrafter"/>
</dbReference>
<dbReference type="Pfam" id="PF02223">
    <property type="entry name" value="Thymidylate_kin"/>
    <property type="match status" value="1"/>
</dbReference>
<evidence type="ECO:0000256" key="4">
    <source>
        <dbReference type="ARBA" id="ARBA00022679"/>
    </source>
</evidence>
<keyword evidence="4 11" id="KW-0808">Transferase</keyword>
<proteinExistence type="inferred from homology"/>
<gene>
    <name evidence="11" type="primary">tmk</name>
    <name evidence="13" type="ORF">GGQ54_001959</name>
</gene>
<accession>A0A7Z0D9E1</accession>
<evidence type="ECO:0000256" key="9">
    <source>
        <dbReference type="ARBA" id="ARBA00048743"/>
    </source>
</evidence>
<dbReference type="PANTHER" id="PTHR10344:SF4">
    <property type="entry name" value="UMP-CMP KINASE 2, MITOCHONDRIAL"/>
    <property type="match status" value="1"/>
</dbReference>
<dbReference type="SUPFAM" id="SSF52540">
    <property type="entry name" value="P-loop containing nucleoside triphosphate hydrolases"/>
    <property type="match status" value="1"/>
</dbReference>
<dbReference type="InterPro" id="IPR027417">
    <property type="entry name" value="P-loop_NTPase"/>
</dbReference>
<protein>
    <recommendedName>
        <fullName evidence="3 11">Thymidylate kinase</fullName>
        <ecNumber evidence="2 11">2.7.4.9</ecNumber>
    </recommendedName>
    <alternativeName>
        <fullName evidence="11">dTMP kinase</fullName>
    </alternativeName>
</protein>
<dbReference type="FunFam" id="3.40.50.300:FF:000225">
    <property type="entry name" value="Thymidylate kinase"/>
    <property type="match status" value="1"/>
</dbReference>
<evidence type="ECO:0000256" key="8">
    <source>
        <dbReference type="ARBA" id="ARBA00022840"/>
    </source>
</evidence>
<keyword evidence="5 11" id="KW-0545">Nucleotide biosynthesis</keyword>
<comment type="similarity">
    <text evidence="1 11">Belongs to the thymidylate kinase family.</text>
</comment>
<dbReference type="Proteomes" id="UP000527616">
    <property type="component" value="Unassembled WGS sequence"/>
</dbReference>
<evidence type="ECO:0000256" key="7">
    <source>
        <dbReference type="ARBA" id="ARBA00022777"/>
    </source>
</evidence>
<keyword evidence="7 11" id="KW-0418">Kinase</keyword>
<evidence type="ECO:0000313" key="13">
    <source>
        <dbReference type="EMBL" id="NYI71399.1"/>
    </source>
</evidence>
<dbReference type="EC" id="2.7.4.9" evidence="2 11"/>
<dbReference type="NCBIfam" id="TIGR00041">
    <property type="entry name" value="DTMP_kinase"/>
    <property type="match status" value="1"/>
</dbReference>
<comment type="caution">
    <text evidence="13">The sequence shown here is derived from an EMBL/GenBank/DDBJ whole genome shotgun (WGS) entry which is preliminary data.</text>
</comment>
<dbReference type="CDD" id="cd01672">
    <property type="entry name" value="TMPK"/>
    <property type="match status" value="1"/>
</dbReference>
<name>A0A7Z0D9E1_9ACTN</name>
<comment type="catalytic activity">
    <reaction evidence="9 11">
        <text>dTMP + ATP = dTDP + ADP</text>
        <dbReference type="Rhea" id="RHEA:13517"/>
        <dbReference type="ChEBI" id="CHEBI:30616"/>
        <dbReference type="ChEBI" id="CHEBI:58369"/>
        <dbReference type="ChEBI" id="CHEBI:63528"/>
        <dbReference type="ChEBI" id="CHEBI:456216"/>
        <dbReference type="EC" id="2.7.4.9"/>
    </reaction>
</comment>
<evidence type="ECO:0000259" key="12">
    <source>
        <dbReference type="Pfam" id="PF02223"/>
    </source>
</evidence>
<feature type="domain" description="Thymidylate kinase-like" evidence="12">
    <location>
        <begin position="8"/>
        <end position="193"/>
    </location>
</feature>
<dbReference type="GO" id="GO:0006235">
    <property type="term" value="P:dTTP biosynthetic process"/>
    <property type="evidence" value="ECO:0007669"/>
    <property type="project" value="UniProtKB-UniRule"/>
</dbReference>
<sequence length="211" mass="22523">MSGVFVVFEGGDGVGKSTQQKLLAQRLADAGVPHVVTRQPGGTAAGQRIRELLLDPTTGDLDPRAEALLYAADKAQHVGEVIRPALERGEVVVSDRYVDSLLAYQGAGRVLRAEEVAAVAAWATDGLRADLTVLLDLEPGAGVGAKADKDRIEAAGDAFHERVREGFLALAAAHPAHYLVLPARRSREQIAEQVWRRLAELLSEPAGRLDP</sequence>
<keyword evidence="6 11" id="KW-0547">Nucleotide-binding</keyword>
<evidence type="ECO:0000256" key="5">
    <source>
        <dbReference type="ARBA" id="ARBA00022727"/>
    </source>
</evidence>
<evidence type="ECO:0000256" key="1">
    <source>
        <dbReference type="ARBA" id="ARBA00009776"/>
    </source>
</evidence>
<keyword evidence="14" id="KW-1185">Reference proteome</keyword>
<dbReference type="Gene3D" id="3.40.50.300">
    <property type="entry name" value="P-loop containing nucleotide triphosphate hydrolases"/>
    <property type="match status" value="1"/>
</dbReference>
<evidence type="ECO:0000256" key="10">
    <source>
        <dbReference type="ARBA" id="ARBA00057735"/>
    </source>
</evidence>
<reference evidence="13 14" key="1">
    <citation type="submission" date="2020-07" db="EMBL/GenBank/DDBJ databases">
        <title>Sequencing the genomes of 1000 actinobacteria strains.</title>
        <authorList>
            <person name="Klenk H.-P."/>
        </authorList>
    </citation>
    <scope>NUCLEOTIDE SEQUENCE [LARGE SCALE GENOMIC DNA]</scope>
    <source>
        <strain evidence="13 14">DSM 103164</strain>
    </source>
</reference>
<dbReference type="GO" id="GO:0004798">
    <property type="term" value="F:dTMP kinase activity"/>
    <property type="evidence" value="ECO:0007669"/>
    <property type="project" value="UniProtKB-UniRule"/>
</dbReference>
<dbReference type="InterPro" id="IPR018094">
    <property type="entry name" value="Thymidylate_kinase"/>
</dbReference>
<keyword evidence="8 11" id="KW-0067">ATP-binding</keyword>
<evidence type="ECO:0000256" key="11">
    <source>
        <dbReference type="HAMAP-Rule" id="MF_00165"/>
    </source>
</evidence>
<evidence type="ECO:0000313" key="14">
    <source>
        <dbReference type="Proteomes" id="UP000527616"/>
    </source>
</evidence>
<organism evidence="13 14">
    <name type="scientific">Naumannella cuiyingiana</name>
    <dbReference type="NCBI Taxonomy" id="1347891"/>
    <lineage>
        <taxon>Bacteria</taxon>
        <taxon>Bacillati</taxon>
        <taxon>Actinomycetota</taxon>
        <taxon>Actinomycetes</taxon>
        <taxon>Propionibacteriales</taxon>
        <taxon>Propionibacteriaceae</taxon>
        <taxon>Naumannella</taxon>
    </lineage>
</organism>
<dbReference type="InterPro" id="IPR039430">
    <property type="entry name" value="Thymidylate_kin-like_dom"/>
</dbReference>
<dbReference type="EMBL" id="JACBZS010000001">
    <property type="protein sequence ID" value="NYI71399.1"/>
    <property type="molecule type" value="Genomic_DNA"/>
</dbReference>
<dbReference type="AlphaFoldDB" id="A0A7Z0D9E1"/>
<evidence type="ECO:0000256" key="6">
    <source>
        <dbReference type="ARBA" id="ARBA00022741"/>
    </source>
</evidence>
<dbReference type="HAMAP" id="MF_00165">
    <property type="entry name" value="Thymidylate_kinase"/>
    <property type="match status" value="1"/>
</dbReference>
<evidence type="ECO:0000256" key="2">
    <source>
        <dbReference type="ARBA" id="ARBA00012980"/>
    </source>
</evidence>
<dbReference type="PANTHER" id="PTHR10344">
    <property type="entry name" value="THYMIDYLATE KINASE"/>
    <property type="match status" value="1"/>
</dbReference>
<comment type="function">
    <text evidence="10 11">Phosphorylation of dTMP to form dTDP in both de novo and salvage pathways of dTTP synthesis.</text>
</comment>
<dbReference type="GO" id="GO:0005524">
    <property type="term" value="F:ATP binding"/>
    <property type="evidence" value="ECO:0007669"/>
    <property type="project" value="UniProtKB-UniRule"/>
</dbReference>
<dbReference type="GO" id="GO:0006227">
    <property type="term" value="P:dUDP biosynthetic process"/>
    <property type="evidence" value="ECO:0007669"/>
    <property type="project" value="TreeGrafter"/>
</dbReference>
<dbReference type="GO" id="GO:0006233">
    <property type="term" value="P:dTDP biosynthetic process"/>
    <property type="evidence" value="ECO:0007669"/>
    <property type="project" value="InterPro"/>
</dbReference>
<evidence type="ECO:0000256" key="3">
    <source>
        <dbReference type="ARBA" id="ARBA00017144"/>
    </source>
</evidence>